<evidence type="ECO:0000313" key="5">
    <source>
        <dbReference type="Proteomes" id="UP001611383"/>
    </source>
</evidence>
<feature type="region of interest" description="Disordered" evidence="2">
    <location>
        <begin position="1"/>
        <end position="22"/>
    </location>
</feature>
<evidence type="ECO:0000259" key="3">
    <source>
        <dbReference type="Pfam" id="PF05065"/>
    </source>
</evidence>
<evidence type="ECO:0000313" key="4">
    <source>
        <dbReference type="EMBL" id="WNG49196.1"/>
    </source>
</evidence>
<reference evidence="4 5" key="1">
    <citation type="submission" date="2019-08" db="EMBL/GenBank/DDBJ databases">
        <title>Archangium and Cystobacter genomes.</title>
        <authorList>
            <person name="Chen I.-C.K."/>
            <person name="Wielgoss S."/>
        </authorList>
    </citation>
    <scope>NUCLEOTIDE SEQUENCE [LARGE SCALE GENOMIC DNA]</scope>
    <source>
        <strain evidence="4 5">Cbm 6</strain>
    </source>
</reference>
<dbReference type="InterPro" id="IPR054612">
    <property type="entry name" value="Phage_capsid-like_C"/>
</dbReference>
<feature type="domain" description="Phage capsid-like C-terminal" evidence="3">
    <location>
        <begin position="134"/>
        <end position="396"/>
    </location>
</feature>
<keyword evidence="5" id="KW-1185">Reference proteome</keyword>
<sequence length="402" mass="43464">MSPKPQPSPANPQPPAPPPIPPAVAAAIEPIVVKTVEAAMASRAAAAPAPPAPVVTGVRDLQMDPEEGKIYEARMGVVLKAAYITRARALGLDRSSEAPLREQYARLDQYLLKCKSVGAFASLFGQGAESLPVVQSTEIIEFLRPRMLLMKAGVRRIGGYGGKLVIGRQNTGAVAYWVAEGEPAQKTEVKGGLVELGAHKAMGRAQISNDLLRRGDSTASALVGVDVQKAMSVLFDESGLFGKGNKQPLGLLKAMDQTMKSDITGVTLQNKLDDMDALPAAVEDKEHDMDESAFYFMAAKTFWHLRAQRDEGGWVFEGLRDMKNPTHNGCPVLRSSILRDKKLIGFGIASELYFGAATEMNVTMGESGDDFANDLQHVRVVGYADWQLRHQTAFAVKEKVTY</sequence>
<dbReference type="InterPro" id="IPR024455">
    <property type="entry name" value="Phage_capsid"/>
</dbReference>
<comment type="subcellular location">
    <subcellularLocation>
        <location evidence="1">Virion</location>
    </subcellularLocation>
</comment>
<proteinExistence type="predicted"/>
<name>A0ABY9X1C9_9BACT</name>
<protein>
    <submittedName>
        <fullName evidence="4">Phage major capsid protein</fullName>
    </submittedName>
</protein>
<accession>A0ABY9X1C9</accession>
<dbReference type="EMBL" id="CP043494">
    <property type="protein sequence ID" value="WNG49196.1"/>
    <property type="molecule type" value="Genomic_DNA"/>
</dbReference>
<dbReference type="RefSeq" id="WP_395806874.1">
    <property type="nucleotide sequence ID" value="NZ_CP043494.1"/>
</dbReference>
<evidence type="ECO:0000256" key="1">
    <source>
        <dbReference type="ARBA" id="ARBA00004328"/>
    </source>
</evidence>
<gene>
    <name evidence="4" type="ORF">F0U60_37580</name>
</gene>
<organism evidence="4 5">
    <name type="scientific">Archangium minus</name>
    <dbReference type="NCBI Taxonomy" id="83450"/>
    <lineage>
        <taxon>Bacteria</taxon>
        <taxon>Pseudomonadati</taxon>
        <taxon>Myxococcota</taxon>
        <taxon>Myxococcia</taxon>
        <taxon>Myxococcales</taxon>
        <taxon>Cystobacterineae</taxon>
        <taxon>Archangiaceae</taxon>
        <taxon>Archangium</taxon>
    </lineage>
</organism>
<dbReference type="NCBIfam" id="TIGR01554">
    <property type="entry name" value="major_cap_HK97"/>
    <property type="match status" value="1"/>
</dbReference>
<dbReference type="SUPFAM" id="SSF56563">
    <property type="entry name" value="Major capsid protein gp5"/>
    <property type="match status" value="1"/>
</dbReference>
<dbReference type="Pfam" id="PF05065">
    <property type="entry name" value="Phage_capsid"/>
    <property type="match status" value="1"/>
</dbReference>
<dbReference type="Proteomes" id="UP001611383">
    <property type="component" value="Chromosome"/>
</dbReference>
<evidence type="ECO:0000256" key="2">
    <source>
        <dbReference type="SAM" id="MobiDB-lite"/>
    </source>
</evidence>